<dbReference type="InterPro" id="IPR036388">
    <property type="entry name" value="WH-like_DNA-bd_sf"/>
</dbReference>
<dbReference type="SMART" id="SM00345">
    <property type="entry name" value="HTH_GNTR"/>
    <property type="match status" value="1"/>
</dbReference>
<reference evidence="6" key="1">
    <citation type="journal article" date="2019" name="Int. J. Syst. Evol. Microbiol.">
        <title>The Global Catalogue of Microorganisms (GCM) 10K type strain sequencing project: providing services to taxonomists for standard genome sequencing and annotation.</title>
        <authorList>
            <consortium name="The Broad Institute Genomics Platform"/>
            <consortium name="The Broad Institute Genome Sequencing Center for Infectious Disease"/>
            <person name="Wu L."/>
            <person name="Ma J."/>
        </authorList>
    </citation>
    <scope>NUCLEOTIDE SEQUENCE [LARGE SCALE GENOMIC DNA]</scope>
    <source>
        <strain evidence="6">CCM 8932</strain>
    </source>
</reference>
<dbReference type="RefSeq" id="WP_137639016.1">
    <property type="nucleotide sequence ID" value="NZ_BJDK01000001.1"/>
</dbReference>
<evidence type="ECO:0000256" key="3">
    <source>
        <dbReference type="ARBA" id="ARBA00023163"/>
    </source>
</evidence>
<comment type="caution">
    <text evidence="5">The sequence shown here is derived from an EMBL/GenBank/DDBJ whole genome shotgun (WGS) entry which is preliminary data.</text>
</comment>
<dbReference type="SUPFAM" id="SSF46785">
    <property type="entry name" value="Winged helix' DNA-binding domain"/>
    <property type="match status" value="1"/>
</dbReference>
<evidence type="ECO:0000313" key="5">
    <source>
        <dbReference type="EMBL" id="MFC6163578.1"/>
    </source>
</evidence>
<accession>A0ABW1R179</accession>
<keyword evidence="6" id="KW-1185">Reference proteome</keyword>
<protein>
    <submittedName>
        <fullName evidence="5">GntR family transcriptional regulator</fullName>
    </submittedName>
</protein>
<dbReference type="PANTHER" id="PTHR38445:SF7">
    <property type="entry name" value="GNTR-FAMILY TRANSCRIPTIONAL REGULATOR"/>
    <property type="match status" value="1"/>
</dbReference>
<name>A0ABW1R179_9LACO</name>
<evidence type="ECO:0000256" key="1">
    <source>
        <dbReference type="ARBA" id="ARBA00023015"/>
    </source>
</evidence>
<organism evidence="5 6">
    <name type="scientific">Lactiplantibacillus dongliensis</name>
    <dbReference type="NCBI Taxonomy" id="2559919"/>
    <lineage>
        <taxon>Bacteria</taxon>
        <taxon>Bacillati</taxon>
        <taxon>Bacillota</taxon>
        <taxon>Bacilli</taxon>
        <taxon>Lactobacillales</taxon>
        <taxon>Lactobacillaceae</taxon>
        <taxon>Lactiplantibacillus</taxon>
    </lineage>
</organism>
<dbReference type="Gene3D" id="1.10.10.10">
    <property type="entry name" value="Winged helix-like DNA-binding domain superfamily/Winged helix DNA-binding domain"/>
    <property type="match status" value="1"/>
</dbReference>
<dbReference type="CDD" id="cd07377">
    <property type="entry name" value="WHTH_GntR"/>
    <property type="match status" value="1"/>
</dbReference>
<dbReference type="InterPro" id="IPR000524">
    <property type="entry name" value="Tscrpt_reg_HTH_GntR"/>
</dbReference>
<keyword evidence="1" id="KW-0805">Transcription regulation</keyword>
<gene>
    <name evidence="5" type="ORF">ACFP3T_02690</name>
</gene>
<proteinExistence type="predicted"/>
<dbReference type="InterPro" id="IPR036390">
    <property type="entry name" value="WH_DNA-bd_sf"/>
</dbReference>
<dbReference type="EMBL" id="JBHSSD010000009">
    <property type="protein sequence ID" value="MFC6163578.1"/>
    <property type="molecule type" value="Genomic_DNA"/>
</dbReference>
<dbReference type="Proteomes" id="UP001596253">
    <property type="component" value="Unassembled WGS sequence"/>
</dbReference>
<keyword evidence="3" id="KW-0804">Transcription</keyword>
<dbReference type="PANTHER" id="PTHR38445">
    <property type="entry name" value="HTH-TYPE TRANSCRIPTIONAL REPRESSOR YTRA"/>
    <property type="match status" value="1"/>
</dbReference>
<feature type="domain" description="HTH gntR-type" evidence="4">
    <location>
        <begin position="10"/>
        <end position="78"/>
    </location>
</feature>
<keyword evidence="2" id="KW-0238">DNA-binding</keyword>
<dbReference type="Pfam" id="PF00392">
    <property type="entry name" value="GntR"/>
    <property type="match status" value="1"/>
</dbReference>
<evidence type="ECO:0000313" key="6">
    <source>
        <dbReference type="Proteomes" id="UP001596253"/>
    </source>
</evidence>
<sequence length="121" mass="13441">MVMIDHQSTQPYYVQLVAGLKQDIQHGLLQPHDQLPSVRAMAKANLLNPNTVAKAYKQLEAEQVIRTVPGKGTYINVTDPQLAQQEVQQQLKQLVTQASQAGIPVRTLIEWLAQMDEGDAV</sequence>
<evidence type="ECO:0000256" key="2">
    <source>
        <dbReference type="ARBA" id="ARBA00023125"/>
    </source>
</evidence>
<dbReference type="PROSITE" id="PS50949">
    <property type="entry name" value="HTH_GNTR"/>
    <property type="match status" value="1"/>
</dbReference>
<evidence type="ECO:0000259" key="4">
    <source>
        <dbReference type="PROSITE" id="PS50949"/>
    </source>
</evidence>